<dbReference type="GO" id="GO:0055085">
    <property type="term" value="P:transmembrane transport"/>
    <property type="evidence" value="ECO:0007669"/>
    <property type="project" value="TreeGrafter"/>
</dbReference>
<feature type="transmembrane region" description="Helical" evidence="8">
    <location>
        <begin position="291"/>
        <end position="312"/>
    </location>
</feature>
<gene>
    <name evidence="9" type="ORF">SAMN05216454_10215</name>
</gene>
<reference evidence="9 10" key="1">
    <citation type="submission" date="2016-10" db="EMBL/GenBank/DDBJ databases">
        <authorList>
            <person name="de Groot N.N."/>
        </authorList>
    </citation>
    <scope>NUCLEOTIDE SEQUENCE [LARGE SCALE GENOMIC DNA]</scope>
    <source>
        <strain evidence="9 10">Calf135</strain>
    </source>
</reference>
<dbReference type="STRING" id="215200.SAMN05216454_10215"/>
<feature type="transmembrane region" description="Helical" evidence="8">
    <location>
        <begin position="234"/>
        <end position="259"/>
    </location>
</feature>
<feature type="transmembrane region" description="Helical" evidence="8">
    <location>
        <begin position="266"/>
        <end position="285"/>
    </location>
</feature>
<keyword evidence="7 8" id="KW-0472">Membrane</keyword>
<dbReference type="InterPro" id="IPR002549">
    <property type="entry name" value="AI-2E-like"/>
</dbReference>
<evidence type="ECO:0000256" key="5">
    <source>
        <dbReference type="ARBA" id="ARBA00022692"/>
    </source>
</evidence>
<keyword evidence="5 8" id="KW-0812">Transmembrane</keyword>
<evidence type="ECO:0000256" key="2">
    <source>
        <dbReference type="ARBA" id="ARBA00009773"/>
    </source>
</evidence>
<protein>
    <submittedName>
        <fullName evidence="9">Predicted PurR-regulated permease PerM</fullName>
    </submittedName>
</protein>
<dbReference type="OrthoDB" id="9793390at2"/>
<sequence>MKINWNKKYTTIAVYSLIVIFLSISFYLALTKFSKLSELTNAFFAILKPFILGFSLAYLFNFILEFYEKGIIDRYTKDGISLKKKRALSLILTYLTVVVVITLFMMFILPQVANSLARLLTDFPKIMDELYSYSSKTINSLNMSEESKMMFDSKVNELVRKAIEFATNLMPYLANAFLNVVKSVWNTILGLIISIYILADKEGFFAICKKFISAVFPVEVTERILYVTRLSNQIFGRFIAGKILDSTIIAFLTFIILSITDMPYKILLTFIIGVTNVIPFFGPFIGAIPSVMIVLLIDPVKALWLILIIFVIQQLDGNIIGPKILGDSIGISSFWILFSLLIAGKFFGIIGMIIGVPLFAIIYTIIGESVNTKLRKKGLPVSKEAYKK</sequence>
<evidence type="ECO:0000313" key="9">
    <source>
        <dbReference type="EMBL" id="SEN27400.1"/>
    </source>
</evidence>
<name>A0A1H8F6Z7_9FIRM</name>
<keyword evidence="3" id="KW-0813">Transport</keyword>
<dbReference type="Proteomes" id="UP000199512">
    <property type="component" value="Unassembled WGS sequence"/>
</dbReference>
<dbReference type="Pfam" id="PF01594">
    <property type="entry name" value="AI-2E_transport"/>
    <property type="match status" value="1"/>
</dbReference>
<evidence type="ECO:0000256" key="1">
    <source>
        <dbReference type="ARBA" id="ARBA00004651"/>
    </source>
</evidence>
<comment type="similarity">
    <text evidence="2">Belongs to the autoinducer-2 exporter (AI-2E) (TC 2.A.86) family.</text>
</comment>
<keyword evidence="6 8" id="KW-1133">Transmembrane helix</keyword>
<evidence type="ECO:0000313" key="10">
    <source>
        <dbReference type="Proteomes" id="UP000199512"/>
    </source>
</evidence>
<accession>A0A1H8F6Z7</accession>
<evidence type="ECO:0000256" key="8">
    <source>
        <dbReference type="SAM" id="Phobius"/>
    </source>
</evidence>
<dbReference type="PANTHER" id="PTHR21716">
    <property type="entry name" value="TRANSMEMBRANE PROTEIN"/>
    <property type="match status" value="1"/>
</dbReference>
<dbReference type="EMBL" id="FODF01000002">
    <property type="protein sequence ID" value="SEN27400.1"/>
    <property type="molecule type" value="Genomic_DNA"/>
</dbReference>
<organism evidence="9 10">
    <name type="scientific">Peptostreptococcus russellii</name>
    <dbReference type="NCBI Taxonomy" id="215200"/>
    <lineage>
        <taxon>Bacteria</taxon>
        <taxon>Bacillati</taxon>
        <taxon>Bacillota</taxon>
        <taxon>Clostridia</taxon>
        <taxon>Peptostreptococcales</taxon>
        <taxon>Peptostreptococcaceae</taxon>
        <taxon>Peptostreptococcus</taxon>
    </lineage>
</organism>
<dbReference type="GO" id="GO:0005886">
    <property type="term" value="C:plasma membrane"/>
    <property type="evidence" value="ECO:0007669"/>
    <property type="project" value="UniProtKB-SubCell"/>
</dbReference>
<feature type="transmembrane region" description="Helical" evidence="8">
    <location>
        <begin position="42"/>
        <end position="67"/>
    </location>
</feature>
<evidence type="ECO:0000256" key="3">
    <source>
        <dbReference type="ARBA" id="ARBA00022448"/>
    </source>
</evidence>
<proteinExistence type="inferred from homology"/>
<evidence type="ECO:0000256" key="7">
    <source>
        <dbReference type="ARBA" id="ARBA00023136"/>
    </source>
</evidence>
<evidence type="ECO:0000256" key="6">
    <source>
        <dbReference type="ARBA" id="ARBA00022989"/>
    </source>
</evidence>
<feature type="transmembrane region" description="Helical" evidence="8">
    <location>
        <begin position="12"/>
        <end position="30"/>
    </location>
</feature>
<feature type="transmembrane region" description="Helical" evidence="8">
    <location>
        <begin position="87"/>
        <end position="109"/>
    </location>
</feature>
<dbReference type="RefSeq" id="WP_091973780.1">
    <property type="nucleotide sequence ID" value="NZ_FODF01000002.1"/>
</dbReference>
<keyword evidence="10" id="KW-1185">Reference proteome</keyword>
<comment type="subcellular location">
    <subcellularLocation>
        <location evidence="1">Cell membrane</location>
        <topology evidence="1">Multi-pass membrane protein</topology>
    </subcellularLocation>
</comment>
<dbReference type="PANTHER" id="PTHR21716:SF53">
    <property type="entry name" value="PERMEASE PERM-RELATED"/>
    <property type="match status" value="1"/>
</dbReference>
<dbReference type="AlphaFoldDB" id="A0A1H8F6Z7"/>
<keyword evidence="4" id="KW-1003">Cell membrane</keyword>
<feature type="transmembrane region" description="Helical" evidence="8">
    <location>
        <begin position="349"/>
        <end position="366"/>
    </location>
</feature>
<evidence type="ECO:0000256" key="4">
    <source>
        <dbReference type="ARBA" id="ARBA00022475"/>
    </source>
</evidence>
<feature type="transmembrane region" description="Helical" evidence="8">
    <location>
        <begin position="176"/>
        <end position="199"/>
    </location>
</feature>